<dbReference type="InterPro" id="IPR000297">
    <property type="entry name" value="PPIase_PpiC"/>
</dbReference>
<dbReference type="OrthoDB" id="14196at2"/>
<dbReference type="Pfam" id="PF00639">
    <property type="entry name" value="Rotamase"/>
    <property type="match status" value="1"/>
</dbReference>
<dbReference type="InterPro" id="IPR027304">
    <property type="entry name" value="Trigger_fact/SurA_dom_sf"/>
</dbReference>
<dbReference type="EMBL" id="QGDL01000027">
    <property type="protein sequence ID" value="PWJ17629.1"/>
    <property type="molecule type" value="Genomic_DNA"/>
</dbReference>
<evidence type="ECO:0000313" key="3">
    <source>
        <dbReference type="EMBL" id="PWJ17629.1"/>
    </source>
</evidence>
<dbReference type="InterPro" id="IPR050245">
    <property type="entry name" value="PrsA_foldase"/>
</dbReference>
<dbReference type="Proteomes" id="UP000245845">
    <property type="component" value="Unassembled WGS sequence"/>
</dbReference>
<dbReference type="PANTHER" id="PTHR47245">
    <property type="entry name" value="PEPTIDYLPROLYL ISOMERASE"/>
    <property type="match status" value="1"/>
</dbReference>
<dbReference type="Gene3D" id="1.10.8.1040">
    <property type="match status" value="1"/>
</dbReference>
<keyword evidence="1" id="KW-0697">Rotamase</keyword>
<name>A0A2Y9CAV4_9FIRM</name>
<dbReference type="AlphaFoldDB" id="A0A2Y9CAV4"/>
<comment type="caution">
    <text evidence="3">The sequence shown here is derived from an EMBL/GenBank/DDBJ whole genome shotgun (WGS) entry which is preliminary data.</text>
</comment>
<dbReference type="PROSITE" id="PS01096">
    <property type="entry name" value="PPIC_PPIASE_1"/>
    <property type="match status" value="1"/>
</dbReference>
<dbReference type="PROSITE" id="PS50198">
    <property type="entry name" value="PPIC_PPIASE_2"/>
    <property type="match status" value="1"/>
</dbReference>
<evidence type="ECO:0000256" key="1">
    <source>
        <dbReference type="PROSITE-ProRule" id="PRU00278"/>
    </source>
</evidence>
<dbReference type="SUPFAM" id="SSF54534">
    <property type="entry name" value="FKBP-like"/>
    <property type="match status" value="1"/>
</dbReference>
<dbReference type="InterPro" id="IPR023058">
    <property type="entry name" value="PPIase_PpiC_CS"/>
</dbReference>
<dbReference type="PANTHER" id="PTHR47245:SF2">
    <property type="entry name" value="PEPTIDYL-PROLYL CIS-TRANS ISOMERASE HP_0175-RELATED"/>
    <property type="match status" value="1"/>
</dbReference>
<reference evidence="3 4" key="1">
    <citation type="submission" date="2018-05" db="EMBL/GenBank/DDBJ databases">
        <title>The Hungate 1000. A catalogue of reference genomes from the rumen microbiome.</title>
        <authorList>
            <person name="Kelly W."/>
        </authorList>
    </citation>
    <scope>NUCLEOTIDE SEQUENCE [LARGE SCALE GENOMIC DNA]</scope>
    <source>
        <strain evidence="3 4">NLAE-zl-C242</strain>
    </source>
</reference>
<dbReference type="InterPro" id="IPR046357">
    <property type="entry name" value="PPIase_dom_sf"/>
</dbReference>
<dbReference type="SUPFAM" id="SSF109998">
    <property type="entry name" value="Triger factor/SurA peptide-binding domain-like"/>
    <property type="match status" value="1"/>
</dbReference>
<proteinExistence type="predicted"/>
<gene>
    <name evidence="3" type="ORF">A8806_1277</name>
</gene>
<feature type="domain" description="PpiC" evidence="2">
    <location>
        <begin position="113"/>
        <end position="203"/>
    </location>
</feature>
<keyword evidence="1 3" id="KW-0413">Isomerase</keyword>
<dbReference type="GO" id="GO:0003755">
    <property type="term" value="F:peptidyl-prolyl cis-trans isomerase activity"/>
    <property type="evidence" value="ECO:0007669"/>
    <property type="project" value="UniProtKB-KW"/>
</dbReference>
<evidence type="ECO:0000313" key="4">
    <source>
        <dbReference type="Proteomes" id="UP000245845"/>
    </source>
</evidence>
<dbReference type="Gene3D" id="3.10.50.40">
    <property type="match status" value="1"/>
</dbReference>
<accession>A0A2Y9CAV4</accession>
<keyword evidence="4" id="KW-1185">Reference proteome</keyword>
<dbReference type="RefSeq" id="WP_109733994.1">
    <property type="nucleotide sequence ID" value="NZ_BAAACK010000001.1"/>
</dbReference>
<sequence>MSQEVLAVVAGEAVTQEEFDAFLHTVPRDRQAYISNPQFRQQCLEQLIALRSFAAMGKDMKLDETEEFEKILVNAKRDILAQMAMAEVMKDIDVTDEEAKAYYEANPQQFSRSATISAKHILTETEEKSSSILESITNGEKTFEDAAKEFSTCPSGAKGGDLGEFSQGQMVKEFEDAAFAAEIGHVVGPVQTQFGYHLIKVEGKKEASNMPFEDVLDNIKMTLLQQKQNAAYTEKAKELRAKYVQE</sequence>
<protein>
    <submittedName>
        <fullName evidence="3">Peptidyl-prolyl cis-trans isomerase C</fullName>
    </submittedName>
</protein>
<organism evidence="3 4">
    <name type="scientific">Faecalicatena orotica</name>
    <dbReference type="NCBI Taxonomy" id="1544"/>
    <lineage>
        <taxon>Bacteria</taxon>
        <taxon>Bacillati</taxon>
        <taxon>Bacillota</taxon>
        <taxon>Clostridia</taxon>
        <taxon>Lachnospirales</taxon>
        <taxon>Lachnospiraceae</taxon>
        <taxon>Faecalicatena</taxon>
    </lineage>
</organism>
<evidence type="ECO:0000259" key="2">
    <source>
        <dbReference type="PROSITE" id="PS50198"/>
    </source>
</evidence>